<evidence type="ECO:0008006" key="5">
    <source>
        <dbReference type="Google" id="ProtNLM"/>
    </source>
</evidence>
<dbReference type="SUPFAM" id="SSF54637">
    <property type="entry name" value="Thioesterase/thiol ester dehydrase-isomerase"/>
    <property type="match status" value="1"/>
</dbReference>
<protein>
    <recommendedName>
        <fullName evidence="5">Thioesterase domain-containing protein</fullName>
    </recommendedName>
</protein>
<organism evidence="3 4">
    <name type="scientific">Cytospora paraplurivora</name>
    <dbReference type="NCBI Taxonomy" id="2898453"/>
    <lineage>
        <taxon>Eukaryota</taxon>
        <taxon>Fungi</taxon>
        <taxon>Dikarya</taxon>
        <taxon>Ascomycota</taxon>
        <taxon>Pezizomycotina</taxon>
        <taxon>Sordariomycetes</taxon>
        <taxon>Sordariomycetidae</taxon>
        <taxon>Diaporthales</taxon>
        <taxon>Cytosporaceae</taxon>
        <taxon>Cytospora</taxon>
    </lineage>
</organism>
<reference evidence="3 4" key="1">
    <citation type="journal article" date="2023" name="PLoS ONE">
        <title>Cytospora paraplurivora sp. nov. isolated from orchards with fruit tree decline syndrome in Ontario, Canada.</title>
        <authorList>
            <person name="Ilyukhin E."/>
            <person name="Nguyen H.D.T."/>
            <person name="Castle A.J."/>
            <person name="Ellouze W."/>
        </authorList>
    </citation>
    <scope>NUCLEOTIDE SEQUENCE [LARGE SCALE GENOMIC DNA]</scope>
    <source>
        <strain evidence="3 4">FDS-564</strain>
    </source>
</reference>
<keyword evidence="2" id="KW-1133">Transmembrane helix</keyword>
<keyword evidence="2" id="KW-0812">Transmembrane</keyword>
<dbReference type="Gene3D" id="3.10.129.10">
    <property type="entry name" value="Hotdog Thioesterase"/>
    <property type="match status" value="1"/>
</dbReference>
<name>A0AAN9U851_9PEZI</name>
<gene>
    <name evidence="3" type="ORF">SLS53_005275</name>
</gene>
<evidence type="ECO:0000313" key="3">
    <source>
        <dbReference type="EMBL" id="KAK7740807.1"/>
    </source>
</evidence>
<feature type="compositionally biased region" description="Polar residues" evidence="1">
    <location>
        <begin position="52"/>
        <end position="66"/>
    </location>
</feature>
<proteinExistence type="predicted"/>
<dbReference type="Proteomes" id="UP001320245">
    <property type="component" value="Unassembled WGS sequence"/>
</dbReference>
<dbReference type="CDD" id="cd03443">
    <property type="entry name" value="PaaI_thioesterase"/>
    <property type="match status" value="1"/>
</dbReference>
<sequence length="355" mass="38018">MSSISTQCRLLARLTQRAQWRIANTQASRSLAPRPYCQQDNILRQRPGLISPTPSLRGFSTSSRLLQQQQQQQQQTPPLTSVHVASSSPSPTPGSSPTRSSASSSSSTPSSQPADKPPRRRPRLISTLLLLLLGLSTGTAIRAVLAPPPPLVPGSDADTALAADIRAAAQHLPLVKQLQTDPDWCLYHHDAYEGIPAAQRAGRITTGALGGSRGVGGYQHVWHNVRTGEVVAVIYFGTGTIGWPGVVHGGVIATILDEHSARAALGDLAFVGAKGLLTAKLDITYKKPTLSSDFYVVRATAVPEDELAEEERGKRARKVWVDARIETVEGQTCVASRALFVSPKGVDLRAIPENF</sequence>
<comment type="caution">
    <text evidence="3">The sequence shown here is derived from an EMBL/GenBank/DDBJ whole genome shotgun (WGS) entry which is preliminary data.</text>
</comment>
<dbReference type="AlphaFoldDB" id="A0AAN9U851"/>
<accession>A0AAN9U851</accession>
<keyword evidence="2" id="KW-0472">Membrane</keyword>
<feature type="transmembrane region" description="Helical" evidence="2">
    <location>
        <begin position="124"/>
        <end position="145"/>
    </location>
</feature>
<dbReference type="PANTHER" id="PTHR47260">
    <property type="entry name" value="UPF0644 PROTEIN PB2B4.06"/>
    <property type="match status" value="1"/>
</dbReference>
<dbReference type="InterPro" id="IPR029069">
    <property type="entry name" value="HotDog_dom_sf"/>
</dbReference>
<dbReference type="InterPro" id="IPR052061">
    <property type="entry name" value="PTE-AB_protein"/>
</dbReference>
<dbReference type="EMBL" id="JAJSPL020000019">
    <property type="protein sequence ID" value="KAK7740807.1"/>
    <property type="molecule type" value="Genomic_DNA"/>
</dbReference>
<feature type="region of interest" description="Disordered" evidence="1">
    <location>
        <begin position="42"/>
        <end position="121"/>
    </location>
</feature>
<evidence type="ECO:0000313" key="4">
    <source>
        <dbReference type="Proteomes" id="UP001320245"/>
    </source>
</evidence>
<dbReference type="PANTHER" id="PTHR47260:SF1">
    <property type="entry name" value="UPF0644 PROTEIN PB2B4.06"/>
    <property type="match status" value="1"/>
</dbReference>
<evidence type="ECO:0000256" key="1">
    <source>
        <dbReference type="SAM" id="MobiDB-lite"/>
    </source>
</evidence>
<evidence type="ECO:0000256" key="2">
    <source>
        <dbReference type="SAM" id="Phobius"/>
    </source>
</evidence>
<feature type="compositionally biased region" description="Low complexity" evidence="1">
    <location>
        <begin position="85"/>
        <end position="114"/>
    </location>
</feature>
<keyword evidence="4" id="KW-1185">Reference proteome</keyword>